<dbReference type="Pfam" id="PF07486">
    <property type="entry name" value="Hydrolase_2"/>
    <property type="match status" value="1"/>
</dbReference>
<name>A0A640W9Y1_9GAMM</name>
<feature type="signal peptide" evidence="1">
    <location>
        <begin position="1"/>
        <end position="29"/>
    </location>
</feature>
<dbReference type="Gene3D" id="1.10.10.2520">
    <property type="entry name" value="Cell wall hydrolase SleB, domain 1"/>
    <property type="match status" value="1"/>
</dbReference>
<evidence type="ECO:0000313" key="3">
    <source>
        <dbReference type="EMBL" id="KAA0016842.1"/>
    </source>
</evidence>
<dbReference type="InterPro" id="IPR011105">
    <property type="entry name" value="Cell_wall_hydrolase_SleB"/>
</dbReference>
<comment type="caution">
    <text evidence="3">The sequence shown here is derived from an EMBL/GenBank/DDBJ whole genome shotgun (WGS) entry which is preliminary data.</text>
</comment>
<dbReference type="GO" id="GO:0016787">
    <property type="term" value="F:hydrolase activity"/>
    <property type="evidence" value="ECO:0007669"/>
    <property type="project" value="UniProtKB-KW"/>
</dbReference>
<sequence>MKAPAERGYRRLAIGLVLAGLLSGGPSSASPPPTKAEIAKQKAVQLERRVVETDEIEPAPEAVRLTSEGTEAVDPRGLAPLDDAITCLARSIYWEAKGTDQREMQAVANVIMNRLGNPEFPSSLCDIVQQGSESGHCQFSWWCDGRPDEANEPDQYAAAREMARRALNGTLPDITHGALFFHHRSISPGWMSTLVRTARTREFNFYRQPG</sequence>
<gene>
    <name evidence="3" type="ORF">F0A16_15185</name>
</gene>
<protein>
    <submittedName>
        <fullName evidence="3">Cell wall hydrolase</fullName>
    </submittedName>
</protein>
<dbReference type="EMBL" id="VTPX01000009">
    <property type="protein sequence ID" value="KAA0016842.1"/>
    <property type="molecule type" value="Genomic_DNA"/>
</dbReference>
<accession>A0A640W9Y1</accession>
<dbReference type="AlphaFoldDB" id="A0A640W9Y1"/>
<keyword evidence="1" id="KW-0732">Signal</keyword>
<keyword evidence="4" id="KW-1185">Reference proteome</keyword>
<reference evidence="3 4" key="1">
    <citation type="submission" date="2019-08" db="EMBL/GenBank/DDBJ databases">
        <title>Bioinformatics analysis of the strain L3 and L5.</title>
        <authorList>
            <person name="Li X."/>
        </authorList>
    </citation>
    <scope>NUCLEOTIDE SEQUENCE [LARGE SCALE GENOMIC DNA]</scope>
    <source>
        <strain evidence="3 4">L3</strain>
    </source>
</reference>
<evidence type="ECO:0000259" key="2">
    <source>
        <dbReference type="Pfam" id="PF07486"/>
    </source>
</evidence>
<proteinExistence type="predicted"/>
<organism evidence="3 4">
    <name type="scientific">Salinicola corii</name>
    <dbReference type="NCBI Taxonomy" id="2606937"/>
    <lineage>
        <taxon>Bacteria</taxon>
        <taxon>Pseudomonadati</taxon>
        <taxon>Pseudomonadota</taxon>
        <taxon>Gammaproteobacteria</taxon>
        <taxon>Oceanospirillales</taxon>
        <taxon>Halomonadaceae</taxon>
        <taxon>Salinicola</taxon>
    </lineage>
</organism>
<evidence type="ECO:0000313" key="4">
    <source>
        <dbReference type="Proteomes" id="UP000466024"/>
    </source>
</evidence>
<dbReference type="RefSeq" id="WP_149436253.1">
    <property type="nucleotide sequence ID" value="NZ_VTPX01000009.1"/>
</dbReference>
<feature type="chain" id="PRO_5024905423" evidence="1">
    <location>
        <begin position="30"/>
        <end position="210"/>
    </location>
</feature>
<dbReference type="InterPro" id="IPR042047">
    <property type="entry name" value="SleB_dom1"/>
</dbReference>
<keyword evidence="3" id="KW-0378">Hydrolase</keyword>
<evidence type="ECO:0000256" key="1">
    <source>
        <dbReference type="SAM" id="SignalP"/>
    </source>
</evidence>
<feature type="domain" description="Cell wall hydrolase SleB" evidence="2">
    <location>
        <begin position="100"/>
        <end position="206"/>
    </location>
</feature>
<dbReference type="Proteomes" id="UP000466024">
    <property type="component" value="Unassembled WGS sequence"/>
</dbReference>